<reference evidence="1 2" key="1">
    <citation type="journal article" date="2019" name="Emerg. Microbes Infect.">
        <title>Comprehensive subspecies identification of 175 nontuberculous mycobacteria species based on 7547 genomic profiles.</title>
        <authorList>
            <person name="Matsumoto Y."/>
            <person name="Kinjo T."/>
            <person name="Motooka D."/>
            <person name="Nabeya D."/>
            <person name="Jung N."/>
            <person name="Uechi K."/>
            <person name="Horii T."/>
            <person name="Iida T."/>
            <person name="Fujita J."/>
            <person name="Nakamura S."/>
        </authorList>
    </citation>
    <scope>NUCLEOTIDE SEQUENCE [LARGE SCALE GENOMIC DNA]</scope>
    <source>
        <strain evidence="1 2">JCM 12404</strain>
    </source>
</reference>
<evidence type="ECO:0000313" key="1">
    <source>
        <dbReference type="EMBL" id="BBX47284.1"/>
    </source>
</evidence>
<organism evidence="1 2">
    <name type="scientific">Mycobacterium cookii</name>
    <dbReference type="NCBI Taxonomy" id="1775"/>
    <lineage>
        <taxon>Bacteria</taxon>
        <taxon>Bacillati</taxon>
        <taxon>Actinomycetota</taxon>
        <taxon>Actinomycetes</taxon>
        <taxon>Mycobacteriales</taxon>
        <taxon>Mycobacteriaceae</taxon>
        <taxon>Mycobacterium</taxon>
    </lineage>
</organism>
<evidence type="ECO:0000313" key="2">
    <source>
        <dbReference type="Proteomes" id="UP000465866"/>
    </source>
</evidence>
<accession>A0A7I7KZP8</accession>
<protein>
    <submittedName>
        <fullName evidence="1">Uncharacterized protein</fullName>
    </submittedName>
</protein>
<keyword evidence="2" id="KW-1185">Reference proteome</keyword>
<name>A0A7I7KZP8_9MYCO</name>
<dbReference type="EMBL" id="AP022569">
    <property type="protein sequence ID" value="BBX47284.1"/>
    <property type="molecule type" value="Genomic_DNA"/>
</dbReference>
<sequence>MDFEGAHARDLMSLVHRALRSDDVDKGSLCTAAIKVIDNPPRDGVLRSLADHVCQSVFDWACFDGSPARLEGVVKGYETAAVALKALQVEHGLGTLRH</sequence>
<dbReference type="AlphaFoldDB" id="A0A7I7KZP8"/>
<dbReference type="RefSeq" id="WP_163777797.1">
    <property type="nucleotide sequence ID" value="NZ_AP022569.1"/>
</dbReference>
<proteinExistence type="predicted"/>
<dbReference type="KEGG" id="mcoo:MCOO_32990"/>
<dbReference type="Proteomes" id="UP000465866">
    <property type="component" value="Chromosome"/>
</dbReference>
<gene>
    <name evidence="1" type="ORF">MCOO_32990</name>
</gene>